<organism evidence="2 3">
    <name type="scientific">candidate division Kazan bacterium RIFCSPLOWO2_01_FULL_48_13</name>
    <dbReference type="NCBI Taxonomy" id="1798539"/>
    <lineage>
        <taxon>Bacteria</taxon>
        <taxon>Bacteria division Kazan-3B-28</taxon>
    </lineage>
</organism>
<evidence type="ECO:0000256" key="1">
    <source>
        <dbReference type="SAM" id="Phobius"/>
    </source>
</evidence>
<dbReference type="EMBL" id="METE01000001">
    <property type="protein sequence ID" value="OGB85728.1"/>
    <property type="molecule type" value="Genomic_DNA"/>
</dbReference>
<protein>
    <recommendedName>
        <fullName evidence="4">DUF4282 domain-containing protein</fullName>
    </recommendedName>
</protein>
<evidence type="ECO:0008006" key="4">
    <source>
        <dbReference type="Google" id="ProtNLM"/>
    </source>
</evidence>
<dbReference type="Proteomes" id="UP000179010">
    <property type="component" value="Unassembled WGS sequence"/>
</dbReference>
<keyword evidence="1" id="KW-0472">Membrane</keyword>
<feature type="transmembrane region" description="Helical" evidence="1">
    <location>
        <begin position="60"/>
        <end position="85"/>
    </location>
</feature>
<proteinExistence type="predicted"/>
<gene>
    <name evidence="2" type="ORF">A2994_03165</name>
</gene>
<accession>A0A1F4PPZ4</accession>
<feature type="transmembrane region" description="Helical" evidence="1">
    <location>
        <begin position="16"/>
        <end position="40"/>
    </location>
</feature>
<reference evidence="2 3" key="1">
    <citation type="journal article" date="2016" name="Nat. Commun.">
        <title>Thousands of microbial genomes shed light on interconnected biogeochemical processes in an aquifer system.</title>
        <authorList>
            <person name="Anantharaman K."/>
            <person name="Brown C.T."/>
            <person name="Hug L.A."/>
            <person name="Sharon I."/>
            <person name="Castelle C.J."/>
            <person name="Probst A.J."/>
            <person name="Thomas B.C."/>
            <person name="Singh A."/>
            <person name="Wilkins M.J."/>
            <person name="Karaoz U."/>
            <person name="Brodie E.L."/>
            <person name="Williams K.H."/>
            <person name="Hubbard S.S."/>
            <person name="Banfield J.F."/>
        </authorList>
    </citation>
    <scope>NUCLEOTIDE SEQUENCE [LARGE SCALE GENOMIC DNA]</scope>
</reference>
<name>A0A1F4PPZ4_UNCK3</name>
<keyword evidence="1" id="KW-1133">Transmembrane helix</keyword>
<sequence>MKKNTNSRFKMLKTTILLLWVLAWVSVLGGLLIAIIWLAFPGVISQVGMASPYDSAWMSALVVLIGGVLYGIVFFAAAELLQVFLSMEENLKKLRELLDKK</sequence>
<keyword evidence="1" id="KW-0812">Transmembrane</keyword>
<evidence type="ECO:0000313" key="3">
    <source>
        <dbReference type="Proteomes" id="UP000179010"/>
    </source>
</evidence>
<dbReference type="AlphaFoldDB" id="A0A1F4PPZ4"/>
<evidence type="ECO:0000313" key="2">
    <source>
        <dbReference type="EMBL" id="OGB85728.1"/>
    </source>
</evidence>
<comment type="caution">
    <text evidence="2">The sequence shown here is derived from an EMBL/GenBank/DDBJ whole genome shotgun (WGS) entry which is preliminary data.</text>
</comment>